<reference evidence="5 6" key="1">
    <citation type="submission" date="2020-04" db="EMBL/GenBank/DDBJ databases">
        <title>Thalassotalea sp. M1531, isolated from the surface of marine red alga.</title>
        <authorList>
            <person name="Pang L."/>
            <person name="Lu D.-C."/>
        </authorList>
    </citation>
    <scope>NUCLEOTIDE SEQUENCE [LARGE SCALE GENOMIC DNA]</scope>
    <source>
        <strain evidence="5 6">M1531</strain>
    </source>
</reference>
<sequence>MSEHIKGLVEAILFSHSQPLSSQKLKQLLSENIGIAVSSQQIKLAINQLVNDYDGRGVNLISVANGYRFQTANRFKDELTSLHQEKSTKISPAMMETLATIAYKQPITRSEIEEIRGVALSSYIIKTLSERQWIKVIGHREVPGRPAIYGTTKIFLSYFGLQSLKQLPEVMPISHSTVEVEDINIKETEA</sequence>
<accession>A0A7Y0LFB6</accession>
<dbReference type="AlphaFoldDB" id="A0A7Y0LFB6"/>
<evidence type="ECO:0000256" key="1">
    <source>
        <dbReference type="ARBA" id="ARBA00022490"/>
    </source>
</evidence>
<keyword evidence="6" id="KW-1185">Reference proteome</keyword>
<name>A0A7Y0LFB6_9GAMM</name>
<keyword evidence="1" id="KW-0963">Cytoplasm</keyword>
<gene>
    <name evidence="5" type="primary">scpB</name>
    <name evidence="5" type="ORF">HII17_18185</name>
</gene>
<dbReference type="GO" id="GO:0051301">
    <property type="term" value="P:cell division"/>
    <property type="evidence" value="ECO:0007669"/>
    <property type="project" value="UniProtKB-KW"/>
</dbReference>
<dbReference type="Pfam" id="PF04079">
    <property type="entry name" value="SMC_ScpB"/>
    <property type="match status" value="1"/>
</dbReference>
<dbReference type="PIRSF" id="PIRSF019345">
    <property type="entry name" value="ScpB"/>
    <property type="match status" value="1"/>
</dbReference>
<dbReference type="PANTHER" id="PTHR34298">
    <property type="entry name" value="SEGREGATION AND CONDENSATION PROTEIN B"/>
    <property type="match status" value="1"/>
</dbReference>
<evidence type="ECO:0000313" key="5">
    <source>
        <dbReference type="EMBL" id="NMP33480.1"/>
    </source>
</evidence>
<dbReference type="PANTHER" id="PTHR34298:SF2">
    <property type="entry name" value="SEGREGATION AND CONDENSATION PROTEIN B"/>
    <property type="match status" value="1"/>
</dbReference>
<evidence type="ECO:0000313" key="6">
    <source>
        <dbReference type="Proteomes" id="UP000568664"/>
    </source>
</evidence>
<dbReference type="NCBIfam" id="TIGR00281">
    <property type="entry name" value="SMC-Scp complex subunit ScpB"/>
    <property type="match status" value="1"/>
</dbReference>
<dbReference type="RefSeq" id="WP_169076797.1">
    <property type="nucleotide sequence ID" value="NZ_JABBXH010000009.1"/>
</dbReference>
<protein>
    <submittedName>
        <fullName evidence="5">SMC-Scp complex subunit ScpB</fullName>
    </submittedName>
</protein>
<organism evidence="5 6">
    <name type="scientific">Thalassotalea algicola</name>
    <dbReference type="NCBI Taxonomy" id="2716224"/>
    <lineage>
        <taxon>Bacteria</taxon>
        <taxon>Pseudomonadati</taxon>
        <taxon>Pseudomonadota</taxon>
        <taxon>Gammaproteobacteria</taxon>
        <taxon>Alteromonadales</taxon>
        <taxon>Colwelliaceae</taxon>
        <taxon>Thalassotalea</taxon>
    </lineage>
</organism>
<keyword evidence="4" id="KW-0131">Cell cycle</keyword>
<dbReference type="InterPro" id="IPR036390">
    <property type="entry name" value="WH_DNA-bd_sf"/>
</dbReference>
<evidence type="ECO:0000256" key="4">
    <source>
        <dbReference type="ARBA" id="ARBA00023306"/>
    </source>
</evidence>
<proteinExistence type="predicted"/>
<dbReference type="SUPFAM" id="SSF46785">
    <property type="entry name" value="Winged helix' DNA-binding domain"/>
    <property type="match status" value="2"/>
</dbReference>
<dbReference type="GO" id="GO:0051304">
    <property type="term" value="P:chromosome separation"/>
    <property type="evidence" value="ECO:0007669"/>
    <property type="project" value="InterPro"/>
</dbReference>
<keyword evidence="3" id="KW-0159">Chromosome partition</keyword>
<dbReference type="Proteomes" id="UP000568664">
    <property type="component" value="Unassembled WGS sequence"/>
</dbReference>
<dbReference type="InterPro" id="IPR005234">
    <property type="entry name" value="ScpB_csome_segregation"/>
</dbReference>
<dbReference type="EMBL" id="JABBXH010000009">
    <property type="protein sequence ID" value="NMP33480.1"/>
    <property type="molecule type" value="Genomic_DNA"/>
</dbReference>
<comment type="caution">
    <text evidence="5">The sequence shown here is derived from an EMBL/GenBank/DDBJ whole genome shotgun (WGS) entry which is preliminary data.</text>
</comment>
<evidence type="ECO:0000256" key="2">
    <source>
        <dbReference type="ARBA" id="ARBA00022618"/>
    </source>
</evidence>
<dbReference type="InterPro" id="IPR036388">
    <property type="entry name" value="WH-like_DNA-bd_sf"/>
</dbReference>
<keyword evidence="2" id="KW-0132">Cell division</keyword>
<dbReference type="Gene3D" id="1.10.10.10">
    <property type="entry name" value="Winged helix-like DNA-binding domain superfamily/Winged helix DNA-binding domain"/>
    <property type="match status" value="2"/>
</dbReference>
<evidence type="ECO:0000256" key="3">
    <source>
        <dbReference type="ARBA" id="ARBA00022829"/>
    </source>
</evidence>